<dbReference type="Proteomes" id="UP000677228">
    <property type="component" value="Unassembled WGS sequence"/>
</dbReference>
<sequence length="373" mass="44055">MMKEDIKTCSHLTNLKYDDWNKTKELHMNAVKTIKSYVDREKQSTDNQKSRQQPKAQQKGNYSESELLANLRMVKLYFHHILQDEIGRILSTVSKLNADCVDRSFTELQDEGFSDDGLFDKMKDSFVPLTIGDKCMDYDQQIKKSKQEQNDKLLKYQQLKEQTQRSGQSIVDIQRTWQKKDQVLVERILQYTNVRDEQIKTKLRYETHRKIHQDFLANIKTTKVSQNVDKKLVKPHHGLIMYGPPGTGTKTPHAEKWAITITSDPFLLRQFCSDVNFTLTKKEEDDEEEERRKSEDKIKCVKCKGYYIVNDNKMGSCNHHDEFVYDNLSPGLKMYTQLMAIEQLNLAEYKSISMNYNQEQREQYERTKIRFML</sequence>
<dbReference type="Proteomes" id="UP000682733">
    <property type="component" value="Unassembled WGS sequence"/>
</dbReference>
<gene>
    <name evidence="2" type="ORF">OVA965_LOCUS19470</name>
    <name evidence="3" type="ORF">TMI583_LOCUS19519</name>
</gene>
<organism evidence="3 4">
    <name type="scientific">Didymodactylos carnosus</name>
    <dbReference type="NCBI Taxonomy" id="1234261"/>
    <lineage>
        <taxon>Eukaryota</taxon>
        <taxon>Metazoa</taxon>
        <taxon>Spiralia</taxon>
        <taxon>Gnathifera</taxon>
        <taxon>Rotifera</taxon>
        <taxon>Eurotatoria</taxon>
        <taxon>Bdelloidea</taxon>
        <taxon>Philodinida</taxon>
        <taxon>Philodinidae</taxon>
        <taxon>Didymodactylos</taxon>
    </lineage>
</organism>
<feature type="region of interest" description="Disordered" evidence="1">
    <location>
        <begin position="39"/>
        <end position="62"/>
    </location>
</feature>
<dbReference type="EMBL" id="CAJNOK010010043">
    <property type="protein sequence ID" value="CAF1104817.1"/>
    <property type="molecule type" value="Genomic_DNA"/>
</dbReference>
<evidence type="ECO:0000313" key="2">
    <source>
        <dbReference type="EMBL" id="CAF1104817.1"/>
    </source>
</evidence>
<reference evidence="3" key="1">
    <citation type="submission" date="2021-02" db="EMBL/GenBank/DDBJ databases">
        <authorList>
            <person name="Nowell W R."/>
        </authorList>
    </citation>
    <scope>NUCLEOTIDE SEQUENCE</scope>
</reference>
<proteinExistence type="predicted"/>
<evidence type="ECO:0008006" key="5">
    <source>
        <dbReference type="Google" id="ProtNLM"/>
    </source>
</evidence>
<accession>A0A8S2L2F5</accession>
<dbReference type="AlphaFoldDB" id="A0A8S2L2F5"/>
<comment type="caution">
    <text evidence="3">The sequence shown here is derived from an EMBL/GenBank/DDBJ whole genome shotgun (WGS) entry which is preliminary data.</text>
</comment>
<evidence type="ECO:0000313" key="3">
    <source>
        <dbReference type="EMBL" id="CAF3867576.1"/>
    </source>
</evidence>
<protein>
    <recommendedName>
        <fullName evidence="5">ATPase AAA-type core domain-containing protein</fullName>
    </recommendedName>
</protein>
<name>A0A8S2L2F5_9BILA</name>
<dbReference type="EMBL" id="CAJOBA010010715">
    <property type="protein sequence ID" value="CAF3867576.1"/>
    <property type="molecule type" value="Genomic_DNA"/>
</dbReference>
<feature type="compositionally biased region" description="Polar residues" evidence="1">
    <location>
        <begin position="45"/>
        <end position="62"/>
    </location>
</feature>
<evidence type="ECO:0000256" key="1">
    <source>
        <dbReference type="SAM" id="MobiDB-lite"/>
    </source>
</evidence>
<evidence type="ECO:0000313" key="4">
    <source>
        <dbReference type="Proteomes" id="UP000682733"/>
    </source>
</evidence>